<organism evidence="7 8">
    <name type="scientific">Perkinsus olseni</name>
    <name type="common">Perkinsus atlanticus</name>
    <dbReference type="NCBI Taxonomy" id="32597"/>
    <lineage>
        <taxon>Eukaryota</taxon>
        <taxon>Sar</taxon>
        <taxon>Alveolata</taxon>
        <taxon>Perkinsozoa</taxon>
        <taxon>Perkinsea</taxon>
        <taxon>Perkinsida</taxon>
        <taxon>Perkinsidae</taxon>
        <taxon>Perkinsus</taxon>
    </lineage>
</organism>
<evidence type="ECO:0000256" key="3">
    <source>
        <dbReference type="ARBA" id="ARBA00023235"/>
    </source>
</evidence>
<sequence length="134" mass="14787">GIPVVLLDAKQEFLSKGMGLIKKNYETSVARKSIKPEVAVKRLGLIKPTLDYADFADCDIVIEAVFENLKLKQDIFKQLDKVAKPDALLCSNTSSLDIDAIASAVPRRAKNVVGTHFFSPANVMKLLENVRTKE</sequence>
<proteinExistence type="predicted"/>
<keyword evidence="4" id="KW-0456">Lyase</keyword>
<dbReference type="InterPro" id="IPR036291">
    <property type="entry name" value="NAD(P)-bd_dom_sf"/>
</dbReference>
<feature type="non-terminal residue" evidence="7">
    <location>
        <position position="134"/>
    </location>
</feature>
<evidence type="ECO:0000256" key="5">
    <source>
        <dbReference type="ARBA" id="ARBA00023268"/>
    </source>
</evidence>
<dbReference type="Gene3D" id="3.40.50.720">
    <property type="entry name" value="NAD(P)-binding Rossmann-like Domain"/>
    <property type="match status" value="1"/>
</dbReference>
<keyword evidence="2" id="KW-0560">Oxidoreductase</keyword>
<keyword evidence="3" id="KW-0413">Isomerase</keyword>
<name>A0A7J6Q2F6_PEROL</name>
<gene>
    <name evidence="7" type="ORF">FOZ63_024124</name>
</gene>
<evidence type="ECO:0000313" key="7">
    <source>
        <dbReference type="EMBL" id="KAF4702625.1"/>
    </source>
</evidence>
<dbReference type="Proteomes" id="UP000553632">
    <property type="component" value="Unassembled WGS sequence"/>
</dbReference>
<dbReference type="FunFam" id="3.40.50.720:FF:000009">
    <property type="entry name" value="Fatty oxidation complex, alpha subunit"/>
    <property type="match status" value="1"/>
</dbReference>
<dbReference type="PANTHER" id="PTHR23309">
    <property type="entry name" value="3-HYDROXYACYL-COA DEHYROGENASE"/>
    <property type="match status" value="1"/>
</dbReference>
<evidence type="ECO:0000256" key="1">
    <source>
        <dbReference type="ARBA" id="ARBA00005005"/>
    </source>
</evidence>
<dbReference type="InterPro" id="IPR006176">
    <property type="entry name" value="3-OHacyl-CoA_DH_NAD-bd"/>
</dbReference>
<dbReference type="SUPFAM" id="SSF51735">
    <property type="entry name" value="NAD(P)-binding Rossmann-fold domains"/>
    <property type="match status" value="1"/>
</dbReference>
<dbReference type="Pfam" id="PF02737">
    <property type="entry name" value="3HCDH_N"/>
    <property type="match status" value="1"/>
</dbReference>
<dbReference type="GO" id="GO:0070403">
    <property type="term" value="F:NAD+ binding"/>
    <property type="evidence" value="ECO:0007669"/>
    <property type="project" value="InterPro"/>
</dbReference>
<dbReference type="GO" id="GO:0006631">
    <property type="term" value="P:fatty acid metabolic process"/>
    <property type="evidence" value="ECO:0007669"/>
    <property type="project" value="InterPro"/>
</dbReference>
<dbReference type="GO" id="GO:0016853">
    <property type="term" value="F:isomerase activity"/>
    <property type="evidence" value="ECO:0007669"/>
    <property type="project" value="UniProtKB-KW"/>
</dbReference>
<reference evidence="7 8" key="1">
    <citation type="submission" date="2020-04" db="EMBL/GenBank/DDBJ databases">
        <title>Perkinsus olseni comparative genomics.</title>
        <authorList>
            <person name="Bogema D.R."/>
        </authorList>
    </citation>
    <scope>NUCLEOTIDE SEQUENCE [LARGE SCALE GENOMIC DNA]</scope>
    <source>
        <strain evidence="7 8">ATCC PRA-207</strain>
    </source>
</reference>
<keyword evidence="5" id="KW-0511">Multifunctional enzyme</keyword>
<keyword evidence="8" id="KW-1185">Reference proteome</keyword>
<comment type="pathway">
    <text evidence="1">Lipid metabolism; fatty acid beta-oxidation.</text>
</comment>
<comment type="caution">
    <text evidence="7">The sequence shown here is derived from an EMBL/GenBank/DDBJ whole genome shotgun (WGS) entry which is preliminary data.</text>
</comment>
<dbReference type="AlphaFoldDB" id="A0A7J6Q2F6"/>
<dbReference type="EMBL" id="JABANO010035951">
    <property type="protein sequence ID" value="KAF4702625.1"/>
    <property type="molecule type" value="Genomic_DNA"/>
</dbReference>
<feature type="domain" description="3-hydroxyacyl-CoA dehydrogenase NAD binding" evidence="6">
    <location>
        <begin position="1"/>
        <end position="133"/>
    </location>
</feature>
<accession>A0A7J6Q2F6</accession>
<dbReference type="GO" id="GO:0016829">
    <property type="term" value="F:lyase activity"/>
    <property type="evidence" value="ECO:0007669"/>
    <property type="project" value="UniProtKB-KW"/>
</dbReference>
<evidence type="ECO:0000313" key="8">
    <source>
        <dbReference type="Proteomes" id="UP000553632"/>
    </source>
</evidence>
<feature type="non-terminal residue" evidence="7">
    <location>
        <position position="1"/>
    </location>
</feature>
<dbReference type="GO" id="GO:0016491">
    <property type="term" value="F:oxidoreductase activity"/>
    <property type="evidence" value="ECO:0007669"/>
    <property type="project" value="UniProtKB-KW"/>
</dbReference>
<evidence type="ECO:0000259" key="6">
    <source>
        <dbReference type="Pfam" id="PF02737"/>
    </source>
</evidence>
<evidence type="ECO:0000256" key="2">
    <source>
        <dbReference type="ARBA" id="ARBA00023002"/>
    </source>
</evidence>
<evidence type="ECO:0000256" key="4">
    <source>
        <dbReference type="ARBA" id="ARBA00023239"/>
    </source>
</evidence>
<protein>
    <recommendedName>
        <fullName evidence="6">3-hydroxyacyl-CoA dehydrogenase NAD binding domain-containing protein</fullName>
    </recommendedName>
</protein>